<dbReference type="PROSITE" id="PS51203">
    <property type="entry name" value="CS"/>
    <property type="match status" value="1"/>
</dbReference>
<dbReference type="GO" id="GO:0051082">
    <property type="term" value="F:unfolded protein binding"/>
    <property type="evidence" value="ECO:0007669"/>
    <property type="project" value="TreeGrafter"/>
</dbReference>
<evidence type="ECO:0000313" key="4">
    <source>
        <dbReference type="EMBL" id="KAI9253810.1"/>
    </source>
</evidence>
<proteinExistence type="inferred from homology"/>
<keyword evidence="5" id="KW-1185">Reference proteome</keyword>
<dbReference type="InterPro" id="IPR048696">
    <property type="entry name" value="SHQ1-like_CS"/>
</dbReference>
<feature type="region of interest" description="Disordered" evidence="2">
    <location>
        <begin position="99"/>
        <end position="127"/>
    </location>
</feature>
<dbReference type="Gene3D" id="2.60.40.790">
    <property type="match status" value="1"/>
</dbReference>
<comment type="similarity">
    <text evidence="1">Belongs to the SHQ1 family.</text>
</comment>
<comment type="caution">
    <text evidence="4">The sequence shown here is derived from an EMBL/GenBank/DDBJ whole genome shotgun (WGS) entry which is preliminary data.</text>
</comment>
<dbReference type="GO" id="GO:0005737">
    <property type="term" value="C:cytoplasm"/>
    <property type="evidence" value="ECO:0007669"/>
    <property type="project" value="TreeGrafter"/>
</dbReference>
<feature type="domain" description="CS" evidence="3">
    <location>
        <begin position="1"/>
        <end position="89"/>
    </location>
</feature>
<dbReference type="AlphaFoldDB" id="A0AAD5K376"/>
<reference evidence="4" key="2">
    <citation type="submission" date="2023-02" db="EMBL/GenBank/DDBJ databases">
        <authorList>
            <consortium name="DOE Joint Genome Institute"/>
            <person name="Mondo S.J."/>
            <person name="Chang Y."/>
            <person name="Wang Y."/>
            <person name="Ahrendt S."/>
            <person name="Andreopoulos W."/>
            <person name="Barry K."/>
            <person name="Beard J."/>
            <person name="Benny G.L."/>
            <person name="Blankenship S."/>
            <person name="Bonito G."/>
            <person name="Cuomo C."/>
            <person name="Desiro A."/>
            <person name="Gervers K.A."/>
            <person name="Hundley H."/>
            <person name="Kuo A."/>
            <person name="LaButti K."/>
            <person name="Lang B.F."/>
            <person name="Lipzen A."/>
            <person name="O'Donnell K."/>
            <person name="Pangilinan J."/>
            <person name="Reynolds N."/>
            <person name="Sandor L."/>
            <person name="Smith M.W."/>
            <person name="Tsang A."/>
            <person name="Grigoriev I.V."/>
            <person name="Stajich J.E."/>
            <person name="Spatafora J.W."/>
        </authorList>
    </citation>
    <scope>NUCLEOTIDE SEQUENCE</scope>
    <source>
        <strain evidence="4">RSA 2281</strain>
    </source>
</reference>
<feature type="compositionally biased region" description="Basic and acidic residues" evidence="2">
    <location>
        <begin position="118"/>
        <end position="127"/>
    </location>
</feature>
<dbReference type="PANTHER" id="PTHR12967:SF0">
    <property type="entry name" value="PROTEIN SHQ1 HOMOLOG"/>
    <property type="match status" value="1"/>
</dbReference>
<protein>
    <submittedName>
        <fullName evidence="4">SHQ1 protein-domain-containing protein</fullName>
    </submittedName>
</protein>
<evidence type="ECO:0000256" key="1">
    <source>
        <dbReference type="ARBA" id="ARBA00005607"/>
    </source>
</evidence>
<dbReference type="InterPro" id="IPR008978">
    <property type="entry name" value="HSP20-like_chaperone"/>
</dbReference>
<accession>A0AAD5K376</accession>
<dbReference type="Pfam" id="PF21413">
    <property type="entry name" value="SHQ1-like_CS"/>
    <property type="match status" value="1"/>
</dbReference>
<dbReference type="InterPro" id="IPR039742">
    <property type="entry name" value="Shq1"/>
</dbReference>
<dbReference type="GO" id="GO:0005654">
    <property type="term" value="C:nucleoplasm"/>
    <property type="evidence" value="ECO:0007669"/>
    <property type="project" value="TreeGrafter"/>
</dbReference>
<dbReference type="Pfam" id="PF04925">
    <property type="entry name" value="SHQ1"/>
    <property type="match status" value="1"/>
</dbReference>
<dbReference type="InterPro" id="IPR007009">
    <property type="entry name" value="Shq1_C"/>
</dbReference>
<dbReference type="Proteomes" id="UP001209540">
    <property type="component" value="Unassembled WGS sequence"/>
</dbReference>
<evidence type="ECO:0000259" key="3">
    <source>
        <dbReference type="PROSITE" id="PS51203"/>
    </source>
</evidence>
<dbReference type="CDD" id="cd06463">
    <property type="entry name" value="p23_like"/>
    <property type="match status" value="1"/>
</dbReference>
<name>A0AAD5K376_9FUNG</name>
<evidence type="ECO:0000313" key="5">
    <source>
        <dbReference type="Proteomes" id="UP001209540"/>
    </source>
</evidence>
<dbReference type="SUPFAM" id="SSF49764">
    <property type="entry name" value="HSP20-like chaperones"/>
    <property type="match status" value="1"/>
</dbReference>
<dbReference type="EMBL" id="JAIXMP010000025">
    <property type="protein sequence ID" value="KAI9253810.1"/>
    <property type="molecule type" value="Genomic_DNA"/>
</dbReference>
<evidence type="ECO:0000256" key="2">
    <source>
        <dbReference type="SAM" id="MobiDB-lite"/>
    </source>
</evidence>
<sequence length="469" mass="54947">MITPTFSVDQDENAVIITINTPYVRAQDVDLHVQGNEFRFFLKPYFLRLYFPGNIIEDDDSNAKYDLSSGKFHVRITKETKGEHFADLDLLSKLLARRGEEPSESKKQKKPLIEVIGGDDHVQDEERKSEDIQEAIDYNWELPQELPTTELLTSASYGFNNQYRGYFTHVQETMNEINDISDPEKSTAESRRRERYEAEGSKFDEDYYAMDFVNDEEIQHVMQFKTIWHKELRRVQKNAKEQQSKVAPLIQEVDASESVDGLLDMKSLKITDSAESLIKFTEKEQAMMRDLPKKEFLLSNEKVTYLGLVDLLFAYSYNHRIFEGEDSVESVWCVGKISPTIACLEQFTTLKEVLIACYRRSLAYPLYRNFALCEKLLQDVYILMRLGKRAILKVLLNMKDLFDHHDVYYVYSKIWLDDYCVWIQHSSDHVLRTLAHELHHFSITKNEIEWELEEIENIASEMQNSQNAE</sequence>
<dbReference type="GO" id="GO:0000493">
    <property type="term" value="P:box H/ACA snoRNP assembly"/>
    <property type="evidence" value="ECO:0007669"/>
    <property type="project" value="InterPro"/>
</dbReference>
<organism evidence="4 5">
    <name type="scientific">Phascolomyces articulosus</name>
    <dbReference type="NCBI Taxonomy" id="60185"/>
    <lineage>
        <taxon>Eukaryota</taxon>
        <taxon>Fungi</taxon>
        <taxon>Fungi incertae sedis</taxon>
        <taxon>Mucoromycota</taxon>
        <taxon>Mucoromycotina</taxon>
        <taxon>Mucoromycetes</taxon>
        <taxon>Mucorales</taxon>
        <taxon>Lichtheimiaceae</taxon>
        <taxon>Phascolomyces</taxon>
    </lineage>
</organism>
<dbReference type="InterPro" id="IPR007052">
    <property type="entry name" value="CS_dom"/>
</dbReference>
<dbReference type="PANTHER" id="PTHR12967">
    <property type="entry name" value="PROTEIN SHQ1 HOMOLOG"/>
    <property type="match status" value="1"/>
</dbReference>
<reference evidence="4" key="1">
    <citation type="journal article" date="2022" name="IScience">
        <title>Evolution of zygomycete secretomes and the origins of terrestrial fungal ecologies.</title>
        <authorList>
            <person name="Chang Y."/>
            <person name="Wang Y."/>
            <person name="Mondo S."/>
            <person name="Ahrendt S."/>
            <person name="Andreopoulos W."/>
            <person name="Barry K."/>
            <person name="Beard J."/>
            <person name="Benny G.L."/>
            <person name="Blankenship S."/>
            <person name="Bonito G."/>
            <person name="Cuomo C."/>
            <person name="Desiro A."/>
            <person name="Gervers K.A."/>
            <person name="Hundley H."/>
            <person name="Kuo A."/>
            <person name="LaButti K."/>
            <person name="Lang B.F."/>
            <person name="Lipzen A."/>
            <person name="O'Donnell K."/>
            <person name="Pangilinan J."/>
            <person name="Reynolds N."/>
            <person name="Sandor L."/>
            <person name="Smith M.E."/>
            <person name="Tsang A."/>
            <person name="Grigoriev I.V."/>
            <person name="Stajich J.E."/>
            <person name="Spatafora J.W."/>
        </authorList>
    </citation>
    <scope>NUCLEOTIDE SEQUENCE</scope>
    <source>
        <strain evidence="4">RSA 2281</strain>
    </source>
</reference>
<gene>
    <name evidence="4" type="ORF">BDA99DRAFT_486048</name>
</gene>